<dbReference type="EMBL" id="VSRR010118208">
    <property type="protein sequence ID" value="MPC99400.1"/>
    <property type="molecule type" value="Genomic_DNA"/>
</dbReference>
<dbReference type="Proteomes" id="UP000324222">
    <property type="component" value="Unassembled WGS sequence"/>
</dbReference>
<protein>
    <submittedName>
        <fullName evidence="1">Uncharacterized protein</fullName>
    </submittedName>
</protein>
<name>A0A5B7JRG0_PORTR</name>
<keyword evidence="2" id="KW-1185">Reference proteome</keyword>
<gene>
    <name evidence="1" type="ORF">E2C01_094813</name>
</gene>
<dbReference type="AlphaFoldDB" id="A0A5B7JRG0"/>
<comment type="caution">
    <text evidence="1">The sequence shown here is derived from an EMBL/GenBank/DDBJ whole genome shotgun (WGS) entry which is preliminary data.</text>
</comment>
<organism evidence="1 2">
    <name type="scientific">Portunus trituberculatus</name>
    <name type="common">Swimming crab</name>
    <name type="synonym">Neptunus trituberculatus</name>
    <dbReference type="NCBI Taxonomy" id="210409"/>
    <lineage>
        <taxon>Eukaryota</taxon>
        <taxon>Metazoa</taxon>
        <taxon>Ecdysozoa</taxon>
        <taxon>Arthropoda</taxon>
        <taxon>Crustacea</taxon>
        <taxon>Multicrustacea</taxon>
        <taxon>Malacostraca</taxon>
        <taxon>Eumalacostraca</taxon>
        <taxon>Eucarida</taxon>
        <taxon>Decapoda</taxon>
        <taxon>Pleocyemata</taxon>
        <taxon>Brachyura</taxon>
        <taxon>Eubrachyura</taxon>
        <taxon>Portunoidea</taxon>
        <taxon>Portunidae</taxon>
        <taxon>Portuninae</taxon>
        <taxon>Portunus</taxon>
    </lineage>
</organism>
<proteinExistence type="predicted"/>
<sequence length="88" mass="9742">MRGPRHCSTITTTTTTTTTTVPPRHQRCVEERPCCCCCFCCCCCCCCSGDVRRVSTPLMKVASQVAGVACRAYRAAVIHQTVYYLSYM</sequence>
<reference evidence="1 2" key="1">
    <citation type="submission" date="2019-05" db="EMBL/GenBank/DDBJ databases">
        <title>Another draft genome of Portunus trituberculatus and its Hox gene families provides insights of decapod evolution.</title>
        <authorList>
            <person name="Jeong J.-H."/>
            <person name="Song I."/>
            <person name="Kim S."/>
            <person name="Choi T."/>
            <person name="Kim D."/>
            <person name="Ryu S."/>
            <person name="Kim W."/>
        </authorList>
    </citation>
    <scope>NUCLEOTIDE SEQUENCE [LARGE SCALE GENOMIC DNA]</scope>
    <source>
        <tissue evidence="1">Muscle</tissue>
    </source>
</reference>
<evidence type="ECO:0000313" key="1">
    <source>
        <dbReference type="EMBL" id="MPC99400.1"/>
    </source>
</evidence>
<accession>A0A5B7JRG0</accession>
<evidence type="ECO:0000313" key="2">
    <source>
        <dbReference type="Proteomes" id="UP000324222"/>
    </source>
</evidence>